<sequence>MVGTPNHGVSYTDYAAGVFVSDFLGKHRLAATQLYANSAFMKVLNQGEEAGRHLRTGVQYGNIFGSTNDYVVPMASAFLNGVNFKTIRHVTHSPAVPLPGVPITESKQVWDWIKTFLTHDIPRGTLKNMQIEIASGSGNVFKRTLVPKNGTFLEQYDKVKTYPTSVLPWEDIGCGPNSQTLLHLKIGGYQWGSIQLSENSLIELGFLSPQSVTVRVRKGKARFVSIVRKGGGHFTVTIGPENSGQWFTFHPNAKIVGLDTDFVVTVRSDRSVRVETLQGRIRIENSADNSNRSDLIAQGQTVEISDSGKIRPGGILPQPTQNKPNLPNDQQPPVSSDKIFHFAADNWQPHSLTEGRCTSQGNQLCIDAMHPGGAWFTIRRPYEFANDYTVRFDVKLNTADNHFPILYSDGFVYVMIDWGTRLGHYQPGRSYNLKDIVNLQQGRWYKIRIEAHPSQKTFDLYLDNRLISTATGIIPFKNYHTTSPQITDSGVIWLGDADSVAYRGGRYNRGSLCWKNITVTQGKHSANTHGNTPHKAKEYVWVLNNSRQIYRWNGANWDHIPGQATDIGVGANGTVWIIGNNPVTYGHSIFRWMDNIQAFVTVPGEAVRVDVNHFGIPWVVNNSGDIYRWKKRQWEHVPGKATDIGIGPDGSVFVLGINQIQGNYEIYHWNGSGWDLFPGRGIRIDVDASGNPWVVNSAGNIYRWTGTKWELLPGLATDISIGKVTAWVTGTDNVSGGHGVYRWNSQSRNWNRIPGGAVAISVGAPPAAKEMLPHLTSGIYRVDAQVGGTVYHSTWKLNVMNDQISGTSEWICCPHKRTDPMTGRITGNSITIKRNCTGQGYNRPCEQTYRGNIINRRIEGDAIGTGLEMKNHWVLYLDK</sequence>
<proteinExistence type="predicted"/>
<keyword evidence="3" id="KW-1185">Reference proteome</keyword>
<organism evidence="2 3">
    <name type="scientific">Desulfomarina profundi</name>
    <dbReference type="NCBI Taxonomy" id="2772557"/>
    <lineage>
        <taxon>Bacteria</taxon>
        <taxon>Pseudomonadati</taxon>
        <taxon>Thermodesulfobacteriota</taxon>
        <taxon>Desulfobulbia</taxon>
        <taxon>Desulfobulbales</taxon>
        <taxon>Desulfobulbaceae</taxon>
        <taxon>Desulfomarina</taxon>
    </lineage>
</organism>
<evidence type="ECO:0000313" key="2">
    <source>
        <dbReference type="EMBL" id="BCL60930.1"/>
    </source>
</evidence>
<dbReference type="InterPro" id="IPR006624">
    <property type="entry name" value="Beta-propeller_rpt_TECPR"/>
</dbReference>
<reference evidence="2" key="1">
    <citation type="submission" date="2020-09" db="EMBL/GenBank/DDBJ databases">
        <title>Desulfogranum mesoprofundum gen. nov., sp. nov., a novel mesophilic, sulfate-reducing chemolithoautotroph isolated from a deep-sea hydrothermal vent chimney in the Suiyo Seamount.</title>
        <authorList>
            <person name="Hashimoto Y."/>
            <person name="Nakagawa S."/>
        </authorList>
    </citation>
    <scope>NUCLEOTIDE SEQUENCE</scope>
    <source>
        <strain evidence="2">KT2</strain>
    </source>
</reference>
<dbReference type="Proteomes" id="UP000826725">
    <property type="component" value="Chromosome"/>
</dbReference>
<dbReference type="EMBL" id="AP024086">
    <property type="protein sequence ID" value="BCL60930.1"/>
    <property type="molecule type" value="Genomic_DNA"/>
</dbReference>
<feature type="compositionally biased region" description="Polar residues" evidence="1">
    <location>
        <begin position="318"/>
        <end position="333"/>
    </location>
</feature>
<feature type="region of interest" description="Disordered" evidence="1">
    <location>
        <begin position="301"/>
        <end position="333"/>
    </location>
</feature>
<dbReference type="RefSeq" id="WP_228857008.1">
    <property type="nucleotide sequence ID" value="NZ_AP024086.1"/>
</dbReference>
<dbReference type="SMART" id="SM00706">
    <property type="entry name" value="TECPR"/>
    <property type="match status" value="5"/>
</dbReference>
<accession>A0A8D5FNM2</accession>
<evidence type="ECO:0000256" key="1">
    <source>
        <dbReference type="SAM" id="MobiDB-lite"/>
    </source>
</evidence>
<gene>
    <name evidence="2" type="ORF">DGMP_16230</name>
</gene>
<dbReference type="AlphaFoldDB" id="A0A8D5FNM2"/>
<evidence type="ECO:0008006" key="4">
    <source>
        <dbReference type="Google" id="ProtNLM"/>
    </source>
</evidence>
<protein>
    <recommendedName>
        <fullName evidence="4">FecR protein domain-containing protein</fullName>
    </recommendedName>
</protein>
<dbReference type="Pfam" id="PF19193">
    <property type="entry name" value="Tectonin"/>
    <property type="match status" value="1"/>
</dbReference>
<name>A0A8D5FNM2_9BACT</name>
<evidence type="ECO:0000313" key="3">
    <source>
        <dbReference type="Proteomes" id="UP000826725"/>
    </source>
</evidence>
<dbReference type="KEGG" id="dbk:DGMP_16230"/>